<evidence type="ECO:0000313" key="1">
    <source>
        <dbReference type="EMBL" id="GFZ11671.1"/>
    </source>
</evidence>
<dbReference type="AlphaFoldDB" id="A0A7J0GLP5"/>
<sequence>MLGSVMRSGDLIQRADVKVELGYYVSMDGLLVSFPGPYYLFGRGCIAYVLTCM</sequence>
<comment type="caution">
    <text evidence="1">The sequence shown here is derived from an EMBL/GenBank/DDBJ whole genome shotgun (WGS) entry which is preliminary data.</text>
</comment>
<proteinExistence type="predicted"/>
<dbReference type="Proteomes" id="UP000585474">
    <property type="component" value="Unassembled WGS sequence"/>
</dbReference>
<gene>
    <name evidence="1" type="ORF">Acr_23g0000560</name>
</gene>
<accession>A0A7J0GLP5</accession>
<protein>
    <submittedName>
        <fullName evidence="1">Uncharacterized protein</fullName>
    </submittedName>
</protein>
<keyword evidence="2" id="KW-1185">Reference proteome</keyword>
<organism evidence="1 2">
    <name type="scientific">Actinidia rufa</name>
    <dbReference type="NCBI Taxonomy" id="165716"/>
    <lineage>
        <taxon>Eukaryota</taxon>
        <taxon>Viridiplantae</taxon>
        <taxon>Streptophyta</taxon>
        <taxon>Embryophyta</taxon>
        <taxon>Tracheophyta</taxon>
        <taxon>Spermatophyta</taxon>
        <taxon>Magnoliopsida</taxon>
        <taxon>eudicotyledons</taxon>
        <taxon>Gunneridae</taxon>
        <taxon>Pentapetalae</taxon>
        <taxon>asterids</taxon>
        <taxon>Ericales</taxon>
        <taxon>Actinidiaceae</taxon>
        <taxon>Actinidia</taxon>
    </lineage>
</organism>
<dbReference type="EMBL" id="BJWL01000023">
    <property type="protein sequence ID" value="GFZ11671.1"/>
    <property type="molecule type" value="Genomic_DNA"/>
</dbReference>
<name>A0A7J0GLP5_9ERIC</name>
<evidence type="ECO:0000313" key="2">
    <source>
        <dbReference type="Proteomes" id="UP000585474"/>
    </source>
</evidence>
<reference evidence="1 2" key="1">
    <citation type="submission" date="2019-07" db="EMBL/GenBank/DDBJ databases">
        <title>De Novo Assembly of kiwifruit Actinidia rufa.</title>
        <authorList>
            <person name="Sugita-Konishi S."/>
            <person name="Sato K."/>
            <person name="Mori E."/>
            <person name="Abe Y."/>
            <person name="Kisaki G."/>
            <person name="Hamano K."/>
            <person name="Suezawa K."/>
            <person name="Otani M."/>
            <person name="Fukuda T."/>
            <person name="Manabe T."/>
            <person name="Gomi K."/>
            <person name="Tabuchi M."/>
            <person name="Akimitsu K."/>
            <person name="Kataoka I."/>
        </authorList>
    </citation>
    <scope>NUCLEOTIDE SEQUENCE [LARGE SCALE GENOMIC DNA]</scope>
    <source>
        <strain evidence="2">cv. Fuchu</strain>
    </source>
</reference>